<evidence type="ECO:0000256" key="4">
    <source>
        <dbReference type="ARBA" id="ARBA00022833"/>
    </source>
</evidence>
<dbReference type="InterPro" id="IPR036866">
    <property type="entry name" value="RibonucZ/Hydroxyglut_hydro"/>
</dbReference>
<name>A0A1U9NHS5_9BACT</name>
<evidence type="ECO:0000313" key="7">
    <source>
        <dbReference type="EMBL" id="AQT67492.1"/>
    </source>
</evidence>
<evidence type="ECO:0000259" key="6">
    <source>
        <dbReference type="Pfam" id="PF00753"/>
    </source>
</evidence>
<dbReference type="GO" id="GO:0018909">
    <property type="term" value="P:dodecyl sulfate metabolic process"/>
    <property type="evidence" value="ECO:0007669"/>
    <property type="project" value="TreeGrafter"/>
</dbReference>
<evidence type="ECO:0000256" key="1">
    <source>
        <dbReference type="ARBA" id="ARBA00001947"/>
    </source>
</evidence>
<evidence type="ECO:0000256" key="2">
    <source>
        <dbReference type="ARBA" id="ARBA00022723"/>
    </source>
</evidence>
<dbReference type="STRING" id="1936003.STSP2_00640"/>
<keyword evidence="8" id="KW-1185">Reference proteome</keyword>
<keyword evidence="4" id="KW-0862">Zinc</keyword>
<evidence type="ECO:0000313" key="8">
    <source>
        <dbReference type="Proteomes" id="UP000189674"/>
    </source>
</evidence>
<dbReference type="Pfam" id="PF00753">
    <property type="entry name" value="Lactamase_B"/>
    <property type="match status" value="1"/>
</dbReference>
<feature type="domain" description="Metallo-beta-lactamase" evidence="6">
    <location>
        <begin position="60"/>
        <end position="150"/>
    </location>
</feature>
<gene>
    <name evidence="7" type="ORF">STSP2_00640</name>
</gene>
<dbReference type="PROSITE" id="PS00743">
    <property type="entry name" value="BETA_LACTAMASE_B_1"/>
    <property type="match status" value="1"/>
</dbReference>
<feature type="chain" id="PRO_5012143318" evidence="5">
    <location>
        <begin position="25"/>
        <end position="200"/>
    </location>
</feature>
<evidence type="ECO:0000256" key="5">
    <source>
        <dbReference type="SAM" id="SignalP"/>
    </source>
</evidence>
<dbReference type="SUPFAM" id="SSF56281">
    <property type="entry name" value="Metallo-hydrolase/oxidoreductase"/>
    <property type="match status" value="1"/>
</dbReference>
<dbReference type="PANTHER" id="PTHR43223:SF1">
    <property type="entry name" value="ALKYL_ARYL-SULFATASE BDS1"/>
    <property type="match status" value="1"/>
</dbReference>
<protein>
    <submittedName>
        <fullName evidence="7">Putative metal-dependent RNase</fullName>
    </submittedName>
</protein>
<organism evidence="7 8">
    <name type="scientific">Anaerohalosphaera lusitana</name>
    <dbReference type="NCBI Taxonomy" id="1936003"/>
    <lineage>
        <taxon>Bacteria</taxon>
        <taxon>Pseudomonadati</taxon>
        <taxon>Planctomycetota</taxon>
        <taxon>Phycisphaerae</taxon>
        <taxon>Sedimentisphaerales</taxon>
        <taxon>Anaerohalosphaeraceae</taxon>
        <taxon>Anaerohalosphaera</taxon>
    </lineage>
</organism>
<dbReference type="GO" id="GO:0017001">
    <property type="term" value="P:antibiotic catabolic process"/>
    <property type="evidence" value="ECO:0007669"/>
    <property type="project" value="InterPro"/>
</dbReference>
<accession>A0A1U9NHS5</accession>
<comment type="cofactor">
    <cofactor evidence="1">
        <name>Zn(2+)</name>
        <dbReference type="ChEBI" id="CHEBI:29105"/>
    </cofactor>
</comment>
<dbReference type="EMBL" id="CP019791">
    <property type="protein sequence ID" value="AQT67492.1"/>
    <property type="molecule type" value="Genomic_DNA"/>
</dbReference>
<dbReference type="AlphaFoldDB" id="A0A1U9NHS5"/>
<keyword evidence="5" id="KW-0732">Signal</keyword>
<keyword evidence="3" id="KW-0378">Hydrolase</keyword>
<dbReference type="Proteomes" id="UP000189674">
    <property type="component" value="Chromosome"/>
</dbReference>
<dbReference type="PANTHER" id="PTHR43223">
    <property type="entry name" value="ALKYL/ARYL-SULFATASE"/>
    <property type="match status" value="1"/>
</dbReference>
<proteinExistence type="predicted"/>
<dbReference type="GO" id="GO:0008270">
    <property type="term" value="F:zinc ion binding"/>
    <property type="evidence" value="ECO:0007669"/>
    <property type="project" value="InterPro"/>
</dbReference>
<feature type="signal peptide" evidence="5">
    <location>
        <begin position="1"/>
        <end position="24"/>
    </location>
</feature>
<dbReference type="InterPro" id="IPR001279">
    <property type="entry name" value="Metallo-B-lactamas"/>
</dbReference>
<dbReference type="InterPro" id="IPR052195">
    <property type="entry name" value="Bact_Alkyl/Aryl-Sulfatase"/>
</dbReference>
<reference evidence="8" key="1">
    <citation type="submission" date="2017-02" db="EMBL/GenBank/DDBJ databases">
        <title>Comparative genomics and description of representatives of a novel lineage of planctomycetes thriving in anoxic sediments.</title>
        <authorList>
            <person name="Spring S."/>
            <person name="Bunk B."/>
            <person name="Sproer C."/>
        </authorList>
    </citation>
    <scope>NUCLEOTIDE SEQUENCE [LARGE SCALE GENOMIC DNA]</scope>
    <source>
        <strain evidence="8">ST-NAGAB-D1</strain>
    </source>
</reference>
<keyword evidence="2" id="KW-0479">Metal-binding</keyword>
<dbReference type="GO" id="GO:0018741">
    <property type="term" value="F:linear primary-alkylsulfatase activity"/>
    <property type="evidence" value="ECO:0007669"/>
    <property type="project" value="TreeGrafter"/>
</dbReference>
<dbReference type="GO" id="GO:0008800">
    <property type="term" value="F:beta-lactamase activity"/>
    <property type="evidence" value="ECO:0007669"/>
    <property type="project" value="InterPro"/>
</dbReference>
<dbReference type="KEGG" id="alus:STSP2_00640"/>
<dbReference type="RefSeq" id="WP_205847979.1">
    <property type="nucleotide sequence ID" value="NZ_CP019791.1"/>
</dbReference>
<dbReference type="Gene3D" id="3.60.15.30">
    <property type="entry name" value="Metallo-beta-lactamase domain"/>
    <property type="match status" value="1"/>
</dbReference>
<sequence length="200" mass="21670" precursor="true">MKTASRTITFAVALLTVFISNASAIDSEATKLLKKRNSEFKQEVIKVNEDVYTAVGYSVSTVSMIIGKSGLIIVDTGLDTISAEKVLADFRKISDKPVKAIILTHSHGDHTGGVRVFAGGGKPQIWTRSNFGSEAHPLEQAGLTIQKVRGARQGGFMLPPEKRINNGVAKAYWPKRGGAVFASEKSWKPTHYLSEGPKEN</sequence>
<evidence type="ECO:0000256" key="3">
    <source>
        <dbReference type="ARBA" id="ARBA00022801"/>
    </source>
</evidence>
<dbReference type="InterPro" id="IPR001018">
    <property type="entry name" value="Beta-lactamase_class-B_CS"/>
</dbReference>